<dbReference type="PANTHER" id="PTHR43744">
    <property type="entry name" value="ABC TRANSPORTER PERMEASE PROTEIN MG189-RELATED-RELATED"/>
    <property type="match status" value="1"/>
</dbReference>
<evidence type="ECO:0000259" key="8">
    <source>
        <dbReference type="PROSITE" id="PS50928"/>
    </source>
</evidence>
<dbReference type="EMBL" id="RHHB01000005">
    <property type="protein sequence ID" value="RNB51128.1"/>
    <property type="molecule type" value="Genomic_DNA"/>
</dbReference>
<evidence type="ECO:0000313" key="9">
    <source>
        <dbReference type="EMBL" id="RNB51128.1"/>
    </source>
</evidence>
<feature type="transmembrane region" description="Helical" evidence="7">
    <location>
        <begin position="135"/>
        <end position="156"/>
    </location>
</feature>
<dbReference type="Proteomes" id="UP000275048">
    <property type="component" value="Unassembled WGS sequence"/>
</dbReference>
<dbReference type="RefSeq" id="WP_122936039.1">
    <property type="nucleotide sequence ID" value="NZ_JBHSNT010000008.1"/>
</dbReference>
<evidence type="ECO:0000256" key="3">
    <source>
        <dbReference type="ARBA" id="ARBA00022475"/>
    </source>
</evidence>
<dbReference type="CDD" id="cd06261">
    <property type="entry name" value="TM_PBP2"/>
    <property type="match status" value="1"/>
</dbReference>
<evidence type="ECO:0000256" key="2">
    <source>
        <dbReference type="ARBA" id="ARBA00022448"/>
    </source>
</evidence>
<keyword evidence="2 7" id="KW-0813">Transport</keyword>
<keyword evidence="4 7" id="KW-0812">Transmembrane</keyword>
<evidence type="ECO:0000256" key="6">
    <source>
        <dbReference type="ARBA" id="ARBA00023136"/>
    </source>
</evidence>
<keyword evidence="6 7" id="KW-0472">Membrane</keyword>
<dbReference type="PROSITE" id="PS50928">
    <property type="entry name" value="ABC_TM1"/>
    <property type="match status" value="1"/>
</dbReference>
<comment type="similarity">
    <text evidence="7">Belongs to the binding-protein-dependent transport system permease family.</text>
</comment>
<keyword evidence="10" id="KW-1185">Reference proteome</keyword>
<comment type="caution">
    <text evidence="9">The sequence shown here is derived from an EMBL/GenBank/DDBJ whole genome shotgun (WGS) entry which is preliminary data.</text>
</comment>
<dbReference type="InterPro" id="IPR000515">
    <property type="entry name" value="MetI-like"/>
</dbReference>
<dbReference type="OrthoDB" id="2063054at2"/>
<organism evidence="9 10">
    <name type="scientific">Agromyces tardus</name>
    <dbReference type="NCBI Taxonomy" id="2583849"/>
    <lineage>
        <taxon>Bacteria</taxon>
        <taxon>Bacillati</taxon>
        <taxon>Actinomycetota</taxon>
        <taxon>Actinomycetes</taxon>
        <taxon>Micrococcales</taxon>
        <taxon>Microbacteriaceae</taxon>
        <taxon>Agromyces</taxon>
    </lineage>
</organism>
<gene>
    <name evidence="9" type="ORF">EDM22_05410</name>
</gene>
<keyword evidence="3" id="KW-1003">Cell membrane</keyword>
<keyword evidence="5 7" id="KW-1133">Transmembrane helix</keyword>
<feature type="transmembrane region" description="Helical" evidence="7">
    <location>
        <begin position="168"/>
        <end position="189"/>
    </location>
</feature>
<dbReference type="Gene3D" id="1.10.3720.10">
    <property type="entry name" value="MetI-like"/>
    <property type="match status" value="1"/>
</dbReference>
<evidence type="ECO:0000256" key="5">
    <source>
        <dbReference type="ARBA" id="ARBA00022989"/>
    </source>
</evidence>
<feature type="transmembrane region" description="Helical" evidence="7">
    <location>
        <begin position="99"/>
        <end position="123"/>
    </location>
</feature>
<evidence type="ECO:0000313" key="10">
    <source>
        <dbReference type="Proteomes" id="UP000275048"/>
    </source>
</evidence>
<proteinExistence type="inferred from homology"/>
<dbReference type="SUPFAM" id="SSF161098">
    <property type="entry name" value="MetI-like"/>
    <property type="match status" value="1"/>
</dbReference>
<dbReference type="GO" id="GO:0005886">
    <property type="term" value="C:plasma membrane"/>
    <property type="evidence" value="ECO:0007669"/>
    <property type="project" value="UniProtKB-SubCell"/>
</dbReference>
<dbReference type="AlphaFoldDB" id="A0A3M8AIX2"/>
<feature type="transmembrane region" description="Helical" evidence="7">
    <location>
        <begin position="268"/>
        <end position="289"/>
    </location>
</feature>
<dbReference type="InterPro" id="IPR035906">
    <property type="entry name" value="MetI-like_sf"/>
</dbReference>
<feature type="transmembrane region" description="Helical" evidence="7">
    <location>
        <begin position="36"/>
        <end position="61"/>
    </location>
</feature>
<name>A0A3M8AIX2_9MICO</name>
<evidence type="ECO:0000256" key="1">
    <source>
        <dbReference type="ARBA" id="ARBA00004651"/>
    </source>
</evidence>
<protein>
    <submittedName>
        <fullName evidence="9">Carbohydrate ABC transporter permease</fullName>
    </submittedName>
</protein>
<dbReference type="Pfam" id="PF00528">
    <property type="entry name" value="BPD_transp_1"/>
    <property type="match status" value="1"/>
</dbReference>
<sequence>MTVTLVNETVQPDEHRGSAQSKRSRRSGSIVSTYSIWKWLTVIAGIVIALAMLLPVLWMAFTAFKPETDIVTYPPTLWPREVTFENFAEVWERIPFAQLYLNTIIFAGSVTLISLLFDSMAAYALARLEFRGSGVVLVLILLLLMIPFQVTLIPLYDMLNGIGLTNTLPGLIIPRMTNAFGIFFLRQFFLSLPRDLEEAARVDGASEWRIYWGVIMPLAKPALLTLGLFHFQYNWNDLLWPLIMSADVESATLPAGLALFMGQHVVEYGLLMAGALLALLPVIVFFLVIQRSFVAGIATTGLK</sequence>
<feature type="domain" description="ABC transmembrane type-1" evidence="8">
    <location>
        <begin position="100"/>
        <end position="289"/>
    </location>
</feature>
<feature type="transmembrane region" description="Helical" evidence="7">
    <location>
        <begin position="210"/>
        <end position="231"/>
    </location>
</feature>
<evidence type="ECO:0000256" key="7">
    <source>
        <dbReference type="RuleBase" id="RU363032"/>
    </source>
</evidence>
<comment type="subcellular location">
    <subcellularLocation>
        <location evidence="1 7">Cell membrane</location>
        <topology evidence="1 7">Multi-pass membrane protein</topology>
    </subcellularLocation>
</comment>
<reference evidence="9 10" key="1">
    <citation type="submission" date="2018-10" db="EMBL/GenBank/DDBJ databases">
        <title>Isolation, diversity and antibacterial activity of antinobacteria from the wheat rhizosphere soil.</title>
        <authorList>
            <person name="Sun T."/>
        </authorList>
    </citation>
    <scope>NUCLEOTIDE SEQUENCE [LARGE SCALE GENOMIC DNA]</scope>
    <source>
        <strain evidence="9 10">SJ-23</strain>
    </source>
</reference>
<evidence type="ECO:0000256" key="4">
    <source>
        <dbReference type="ARBA" id="ARBA00022692"/>
    </source>
</evidence>
<dbReference type="PANTHER" id="PTHR43744:SF12">
    <property type="entry name" value="ABC TRANSPORTER PERMEASE PROTEIN MG189-RELATED"/>
    <property type="match status" value="1"/>
</dbReference>
<accession>A0A3M8AIX2</accession>
<dbReference type="GO" id="GO:0055085">
    <property type="term" value="P:transmembrane transport"/>
    <property type="evidence" value="ECO:0007669"/>
    <property type="project" value="InterPro"/>
</dbReference>